<dbReference type="PANTHER" id="PTHR47957">
    <property type="entry name" value="ATP-DEPENDENT HELICASE HRQ1"/>
    <property type="match status" value="1"/>
</dbReference>
<dbReference type="SUPFAM" id="SSF52540">
    <property type="entry name" value="P-loop containing nucleoside triphosphate hydrolases"/>
    <property type="match status" value="2"/>
</dbReference>
<gene>
    <name evidence="5" type="ORF">CLV70_1066</name>
</gene>
<feature type="domain" description="Helicase ATP-binding" evidence="4">
    <location>
        <begin position="104"/>
        <end position="395"/>
    </location>
</feature>
<dbReference type="GO" id="GO:0005524">
    <property type="term" value="F:ATP binding"/>
    <property type="evidence" value="ECO:0007669"/>
    <property type="project" value="UniProtKB-KW"/>
</dbReference>
<reference evidence="5 6" key="1">
    <citation type="submission" date="2018-03" db="EMBL/GenBank/DDBJ databases">
        <title>Genomic Encyclopedia of Archaeal and Bacterial Type Strains, Phase II (KMG-II): from individual species to whole genera.</title>
        <authorList>
            <person name="Goeker M."/>
        </authorList>
    </citation>
    <scope>NUCLEOTIDE SEQUENCE [LARGE SCALE GENOMIC DNA]</scope>
    <source>
        <strain evidence="5 6">DSM 45348</strain>
    </source>
</reference>
<evidence type="ECO:0000256" key="1">
    <source>
        <dbReference type="ARBA" id="ARBA00022741"/>
    </source>
</evidence>
<dbReference type="OrthoDB" id="3197455at2"/>
<proteinExistence type="predicted"/>
<name>A0A2T0S784_9ACTN</name>
<sequence length="1783" mass="196053">MSQHAASALTLDNLQTYLEETFLRYYRTAYELRDAHVEEERRRLLSQRGSIFIDPYVELMPAYPSSASSVTDIFASLGLAEAAELVHAGLLPHAAPWSHQEQALRASMAGDDVIVGTGTGSGKTEAFLLPVLARLVAESRTWRPQETLSAATPWWRGTGAFKPQRSGETGRLPGIRALLLYPMNALVEDQMVRLRSALDSPSARRWLAKNRPGHRFYFGRYTGRTPLPGTRHTANSDKVKRLARLLREAEARHLRLLQGIGEGEIRESWRYFLPALDGAEMRSRWDMQAAVPDILITNYSMLSIALSRSDEAPMIEATRRWLEASPEHHFSLVIDELHMYRGTSGTEVAYLLRRLMTALGLDERPEQLRVIGTSASIQDDTEGRAFLSEFFARQDPSRFTFVKAKHQIPPGADDLRHLAGSLLRGDLHVDNLPADDTIKRAFALAMTDPQSGEFRPRSIDTVAGRLFPESEPRQAREALNCLTALLEQQPSPAARLRGHLFTRTLQGLWACADPSCPEVPEDLQNPGRRIGVLYATQRFTCECGSRVLELLYCQSCGETMLGGYVARASGREFLVSSIASLNELPDRAATGSNADNYRVYWPTDRAPVGTVQWQRTGTRTSADTKAPQYQMRFTKARLSPGTGQLLRNPRQGMTGYVYTLTANGAEDRMPPYPTKCPSCGDDREWKQKSTRVEDRQRSRSSIRTQGVGFDRANQVLTGALKRRLDSHLVTFSDSRQGAARVAANLELAHYLDLIRALLLKTLREKAEDGALLQTLLDGNSSSETSAFLERLQVTDPNAAMAAMKKANKFPLTSADERALQGATETLGGKPSLVDLVNQLQPLLLNLGVNPGGPGPSLNKLPSGLPWTNLFDWDVRPVRDRGAFLDPDAVGLLNKLQRHLAEQVVKTIFAGGDRDAESLGLAHVIPATTVSLGSLNTATAYEFACSALRIMGRRRRVMWTTDAEKGWPSQLKHYAEAVINAHPCGFDGEGLADALGQRIKAGQQSGFRVDPNEMRIALIDKPQVWRCQVCRTKHLHPSAGVCITCYQKLPNEPEASETVPQDYYAWLADHDGGAYRFHCEELTGQTDPLEAQARQARFQGVFLAGTEVKEVEEIDILSVTTTMEAGVDIGALRGVVMANMPPQRFNYQQRVGRAGRRSEHLAVALTVCRGARSHDEHYFANPAAITGDEPPQPFLDTRSEPILRRAFTAEVLTRAFRHAATQVDFDGGRSVHGEFGSTTDWLNHASLASVVRDALTAERESWKGVARSLLTATRMAAANTDTLADWAASELAGRITAAAQEARVPALSEALAQAGLLPMFGFPTQVRVLYADWPRGWEEPNSLDRDTAIAISEFAPGSEVVKDKAIHTAVGVVDYIQRPDGSWAQSNDDPLGPLTAAGICHSCLGVAKVLSDTCPHCGASAPEYTQVQLAEPLGYRTSYWPRDYEQLGDPSARATQPRLALDEAPDIKCDNALVRSANGEILAVNDNNGALYDFVPATKNTQKGARLADGLIDQGLLDDKDRKDQARLWGHTAAGPARQPVALAARRRTDVLVIGLDQLAPGLRIDPQLPAGRGAWASLGYLLRDTAAKWLDIGSDEIQIGIHPRKRAELVGELFIADSLENGAGYATRLAAKIETLFQEADAYAEALRRHGAGQPCDSSCHSCLRDYNNRPWHPLLDWRLAVDLLDLLRGRSLDVNRQRDRDFNAARKLADDFDLTLTGDEVPVIVKQGGSALAIMHPFEDQAPTSPNARVAEVRSSYGNVALATSFELLRRPGALIADLMAS</sequence>
<dbReference type="GO" id="GO:0006289">
    <property type="term" value="P:nucleotide-excision repair"/>
    <property type="evidence" value="ECO:0007669"/>
    <property type="project" value="TreeGrafter"/>
</dbReference>
<dbReference type="PROSITE" id="PS51192">
    <property type="entry name" value="HELICASE_ATP_BIND_1"/>
    <property type="match status" value="1"/>
</dbReference>
<keyword evidence="5" id="KW-0347">Helicase</keyword>
<dbReference type="Pfam" id="PF00270">
    <property type="entry name" value="DEAD"/>
    <property type="match status" value="1"/>
</dbReference>
<accession>A0A2T0S784</accession>
<dbReference type="InterPro" id="IPR014001">
    <property type="entry name" value="Helicase_ATP-bd"/>
</dbReference>
<keyword evidence="5" id="KW-0378">Hydrolase</keyword>
<dbReference type="InterPro" id="IPR001650">
    <property type="entry name" value="Helicase_C-like"/>
</dbReference>
<dbReference type="Pfam" id="PF00271">
    <property type="entry name" value="Helicase_C"/>
    <property type="match status" value="1"/>
</dbReference>
<feature type="compositionally biased region" description="Basic and acidic residues" evidence="3">
    <location>
        <begin position="680"/>
        <end position="697"/>
    </location>
</feature>
<evidence type="ECO:0000313" key="6">
    <source>
        <dbReference type="Proteomes" id="UP000239209"/>
    </source>
</evidence>
<dbReference type="InterPro" id="IPR011545">
    <property type="entry name" value="DEAD/DEAH_box_helicase_dom"/>
</dbReference>
<dbReference type="Gene3D" id="3.40.50.300">
    <property type="entry name" value="P-loop containing nucleotide triphosphate hydrolases"/>
    <property type="match status" value="2"/>
</dbReference>
<evidence type="ECO:0000256" key="2">
    <source>
        <dbReference type="ARBA" id="ARBA00022840"/>
    </source>
</evidence>
<dbReference type="EMBL" id="PVZG01000006">
    <property type="protein sequence ID" value="PRY29289.1"/>
    <property type="molecule type" value="Genomic_DNA"/>
</dbReference>
<dbReference type="SMART" id="SM00490">
    <property type="entry name" value="HELICc"/>
    <property type="match status" value="1"/>
</dbReference>
<dbReference type="GO" id="GO:0003676">
    <property type="term" value="F:nucleic acid binding"/>
    <property type="evidence" value="ECO:0007669"/>
    <property type="project" value="InterPro"/>
</dbReference>
<evidence type="ECO:0000313" key="5">
    <source>
        <dbReference type="EMBL" id="PRY29289.1"/>
    </source>
</evidence>
<dbReference type="SMART" id="SM00487">
    <property type="entry name" value="DEXDc"/>
    <property type="match status" value="1"/>
</dbReference>
<dbReference type="RefSeq" id="WP_106126957.1">
    <property type="nucleotide sequence ID" value="NZ_PVZG01000006.1"/>
</dbReference>
<keyword evidence="1" id="KW-0547">Nucleotide-binding</keyword>
<dbReference type="GO" id="GO:0043138">
    <property type="term" value="F:3'-5' DNA helicase activity"/>
    <property type="evidence" value="ECO:0007669"/>
    <property type="project" value="TreeGrafter"/>
</dbReference>
<comment type="caution">
    <text evidence="5">The sequence shown here is derived from an EMBL/GenBank/DDBJ whole genome shotgun (WGS) entry which is preliminary data.</text>
</comment>
<evidence type="ECO:0000256" key="3">
    <source>
        <dbReference type="SAM" id="MobiDB-lite"/>
    </source>
</evidence>
<organism evidence="5 6">
    <name type="scientific">Pseudosporangium ferrugineum</name>
    <dbReference type="NCBI Taxonomy" id="439699"/>
    <lineage>
        <taxon>Bacteria</taxon>
        <taxon>Bacillati</taxon>
        <taxon>Actinomycetota</taxon>
        <taxon>Actinomycetes</taxon>
        <taxon>Micromonosporales</taxon>
        <taxon>Micromonosporaceae</taxon>
        <taxon>Pseudosporangium</taxon>
    </lineage>
</organism>
<feature type="region of interest" description="Disordered" evidence="3">
    <location>
        <begin position="680"/>
        <end position="702"/>
    </location>
</feature>
<dbReference type="GO" id="GO:0036297">
    <property type="term" value="P:interstrand cross-link repair"/>
    <property type="evidence" value="ECO:0007669"/>
    <property type="project" value="TreeGrafter"/>
</dbReference>
<dbReference type="PANTHER" id="PTHR47957:SF3">
    <property type="entry name" value="ATP-DEPENDENT HELICASE HRQ1"/>
    <property type="match status" value="1"/>
</dbReference>
<keyword evidence="6" id="KW-1185">Reference proteome</keyword>
<dbReference type="Proteomes" id="UP000239209">
    <property type="component" value="Unassembled WGS sequence"/>
</dbReference>
<protein>
    <submittedName>
        <fullName evidence="5">Helicase-like protein</fullName>
    </submittedName>
</protein>
<dbReference type="Pfam" id="PF09369">
    <property type="entry name" value="MZB"/>
    <property type="match status" value="1"/>
</dbReference>
<dbReference type="InterPro" id="IPR027417">
    <property type="entry name" value="P-loop_NTPase"/>
</dbReference>
<keyword evidence="2" id="KW-0067">ATP-binding</keyword>
<evidence type="ECO:0000259" key="4">
    <source>
        <dbReference type="PROSITE" id="PS51192"/>
    </source>
</evidence>
<dbReference type="InterPro" id="IPR018973">
    <property type="entry name" value="MZB"/>
</dbReference>